<comment type="subunit">
    <text evidence="4">Heterotrimer of UreA (gamma), UreB (beta) and UreC (alpha) subunits. Three heterotrimers associate to form the active enzyme.</text>
</comment>
<dbReference type="HAMAP" id="MF_01954">
    <property type="entry name" value="Urease_beta"/>
    <property type="match status" value="1"/>
</dbReference>
<evidence type="ECO:0000313" key="5">
    <source>
        <dbReference type="EMBL" id="RXJ63893.1"/>
    </source>
</evidence>
<keyword evidence="2 4" id="KW-0378">Hydrolase</keyword>
<dbReference type="STRING" id="877500.GCA_000935065_03133"/>
<reference evidence="5 6" key="1">
    <citation type="submission" date="2017-10" db="EMBL/GenBank/DDBJ databases">
        <title>Genomics of the genus Arcobacter.</title>
        <authorList>
            <person name="Perez-Cataluna A."/>
            <person name="Figueras M.J."/>
        </authorList>
    </citation>
    <scope>NUCLEOTIDE SEQUENCE [LARGE SCALE GENOMIC DNA]</scope>
    <source>
        <strain evidence="5 6">DSM 24636</strain>
    </source>
</reference>
<evidence type="ECO:0000256" key="2">
    <source>
        <dbReference type="ARBA" id="ARBA00022801"/>
    </source>
</evidence>
<evidence type="ECO:0000256" key="4">
    <source>
        <dbReference type="HAMAP-Rule" id="MF_01954"/>
    </source>
</evidence>
<dbReference type="InterPro" id="IPR002019">
    <property type="entry name" value="Urease_beta-like"/>
</dbReference>
<proteinExistence type="inferred from homology"/>
<dbReference type="NCBIfam" id="NF009682">
    <property type="entry name" value="PRK13203.1"/>
    <property type="match status" value="1"/>
</dbReference>
<dbReference type="Gene3D" id="2.10.150.10">
    <property type="entry name" value="Urease, beta subunit"/>
    <property type="match status" value="1"/>
</dbReference>
<dbReference type="CDD" id="cd00390">
    <property type="entry name" value="Urease_gamma"/>
    <property type="match status" value="1"/>
</dbReference>
<dbReference type="CDD" id="cd00407">
    <property type="entry name" value="Urease_beta"/>
    <property type="match status" value="1"/>
</dbReference>
<dbReference type="NCBIfam" id="NF009671">
    <property type="entry name" value="PRK13192.1"/>
    <property type="match status" value="1"/>
</dbReference>
<keyword evidence="6" id="KW-1185">Reference proteome</keyword>
<comment type="subcellular location">
    <subcellularLocation>
        <location evidence="4">Cytoplasm</location>
    </subcellularLocation>
</comment>
<dbReference type="RefSeq" id="WP_129081262.1">
    <property type="nucleotide sequence ID" value="NZ_CP041070.1"/>
</dbReference>
<dbReference type="Pfam" id="PF00547">
    <property type="entry name" value="Urease_gamma"/>
    <property type="match status" value="1"/>
</dbReference>
<comment type="caution">
    <text evidence="5">The sequence shown here is derived from an EMBL/GenBank/DDBJ whole genome shotgun (WGS) entry which is preliminary data.</text>
</comment>
<dbReference type="UniPathway" id="UPA00258">
    <property type="reaction ID" value="UER00370"/>
</dbReference>
<evidence type="ECO:0000256" key="3">
    <source>
        <dbReference type="ARBA" id="ARBA00047778"/>
    </source>
</evidence>
<dbReference type="PIRSF" id="PIRSF001225">
    <property type="entry name" value="Urease_gammabeta"/>
    <property type="match status" value="1"/>
</dbReference>
<keyword evidence="4" id="KW-0963">Cytoplasm</keyword>
<dbReference type="NCBIfam" id="TIGR00192">
    <property type="entry name" value="urease_beta"/>
    <property type="match status" value="1"/>
</dbReference>
<dbReference type="InterPro" id="IPR036463">
    <property type="entry name" value="Urease_gamma_sf"/>
</dbReference>
<dbReference type="GO" id="GO:0035550">
    <property type="term" value="C:urease complex"/>
    <property type="evidence" value="ECO:0007669"/>
    <property type="project" value="InterPro"/>
</dbReference>
<sequence length="227" mass="25445">MFLTNREQEKLLIYTASKLAQERKEKGLKLNYPEAVAIISAFILEGAREGKSVAQLMVEATKVLKADDVMPGVASMMHMVQTEATFDDGTKLVTVHNPIPEIKSEITPGEYFIDEGEIELNEGSEVTAIEVENIGDRPIQVGSHYHFFETNAFLEFDRQKAYGQRLNIPAGTSVRFEPGSKKKVEVVPFRGQRYIAGFNALVNGYLDKKETKEKAIENLEKFLGSRV</sequence>
<dbReference type="FunFam" id="2.10.150.10:FF:000001">
    <property type="entry name" value="Urease subunit beta"/>
    <property type="match status" value="1"/>
</dbReference>
<organism evidence="5 6">
    <name type="scientific">Halarcobacter anaerophilus</name>
    <dbReference type="NCBI Taxonomy" id="877500"/>
    <lineage>
        <taxon>Bacteria</taxon>
        <taxon>Pseudomonadati</taxon>
        <taxon>Campylobacterota</taxon>
        <taxon>Epsilonproteobacteria</taxon>
        <taxon>Campylobacterales</taxon>
        <taxon>Arcobacteraceae</taxon>
        <taxon>Halarcobacter</taxon>
    </lineage>
</organism>
<gene>
    <name evidence="4" type="primary">ureB</name>
    <name evidence="5" type="ORF">CRV06_02820</name>
</gene>
<dbReference type="InterPro" id="IPR050069">
    <property type="entry name" value="Urease_subunit"/>
</dbReference>
<dbReference type="OrthoDB" id="9797217at2"/>
<dbReference type="Gene3D" id="3.30.280.10">
    <property type="entry name" value="Urease, gamma-like subunit"/>
    <property type="match status" value="1"/>
</dbReference>
<dbReference type="SUPFAM" id="SSF54111">
    <property type="entry name" value="Urease, gamma-subunit"/>
    <property type="match status" value="1"/>
</dbReference>
<evidence type="ECO:0000313" key="6">
    <source>
        <dbReference type="Proteomes" id="UP000290191"/>
    </source>
</evidence>
<comment type="similarity">
    <text evidence="4">Belongs to the urease beta subunit family.</text>
</comment>
<dbReference type="NCBIfam" id="TIGR00193">
    <property type="entry name" value="urease_gam"/>
    <property type="match status" value="1"/>
</dbReference>
<comment type="pathway">
    <text evidence="1 4">Nitrogen metabolism; urea degradation; CO(2) and NH(3) from urea (urease route): step 1/1.</text>
</comment>
<protein>
    <recommendedName>
        <fullName evidence="4">Urease subunit beta</fullName>
        <ecNumber evidence="4">3.5.1.5</ecNumber>
    </recommendedName>
    <alternativeName>
        <fullName evidence="4">Urea amidohydrolase subunit beta</fullName>
    </alternativeName>
</protein>
<dbReference type="GO" id="GO:0043419">
    <property type="term" value="P:urea catabolic process"/>
    <property type="evidence" value="ECO:0007669"/>
    <property type="project" value="UniProtKB-UniRule"/>
</dbReference>
<dbReference type="InterPro" id="IPR002026">
    <property type="entry name" value="Urease_gamma/gamma-beta_su"/>
</dbReference>
<dbReference type="InterPro" id="IPR008223">
    <property type="entry name" value="Urease_gamma-beta_su"/>
</dbReference>
<dbReference type="PANTHER" id="PTHR33569">
    <property type="entry name" value="UREASE"/>
    <property type="match status" value="1"/>
</dbReference>
<dbReference type="GO" id="GO:0016151">
    <property type="term" value="F:nickel cation binding"/>
    <property type="evidence" value="ECO:0007669"/>
    <property type="project" value="InterPro"/>
</dbReference>
<dbReference type="AlphaFoldDB" id="A0A4Q0Y2I9"/>
<comment type="catalytic activity">
    <reaction evidence="3 4">
        <text>urea + 2 H2O + H(+) = hydrogencarbonate + 2 NH4(+)</text>
        <dbReference type="Rhea" id="RHEA:20557"/>
        <dbReference type="ChEBI" id="CHEBI:15377"/>
        <dbReference type="ChEBI" id="CHEBI:15378"/>
        <dbReference type="ChEBI" id="CHEBI:16199"/>
        <dbReference type="ChEBI" id="CHEBI:17544"/>
        <dbReference type="ChEBI" id="CHEBI:28938"/>
        <dbReference type="EC" id="3.5.1.5"/>
    </reaction>
</comment>
<dbReference type="EC" id="3.5.1.5" evidence="4"/>
<name>A0A4Q0Y2I9_9BACT</name>
<dbReference type="GO" id="GO:0009039">
    <property type="term" value="F:urease activity"/>
    <property type="evidence" value="ECO:0007669"/>
    <property type="project" value="UniProtKB-UniRule"/>
</dbReference>
<dbReference type="Pfam" id="PF00699">
    <property type="entry name" value="Urease_beta"/>
    <property type="match status" value="1"/>
</dbReference>
<evidence type="ECO:0000256" key="1">
    <source>
        <dbReference type="ARBA" id="ARBA00004897"/>
    </source>
</evidence>
<dbReference type="NCBIfam" id="NF009712">
    <property type="entry name" value="PRK13241.1"/>
    <property type="match status" value="1"/>
</dbReference>
<accession>A0A4Q0Y2I9</accession>
<dbReference type="EMBL" id="PDKO01000002">
    <property type="protein sequence ID" value="RXJ63893.1"/>
    <property type="molecule type" value="Genomic_DNA"/>
</dbReference>
<dbReference type="InterPro" id="IPR036461">
    <property type="entry name" value="Urease_betasu_sf"/>
</dbReference>
<dbReference type="Proteomes" id="UP000290191">
    <property type="component" value="Unassembled WGS sequence"/>
</dbReference>
<dbReference type="PANTHER" id="PTHR33569:SF1">
    <property type="entry name" value="UREASE"/>
    <property type="match status" value="1"/>
</dbReference>
<dbReference type="SUPFAM" id="SSF51278">
    <property type="entry name" value="Urease, beta-subunit"/>
    <property type="match status" value="1"/>
</dbReference>